<dbReference type="SUPFAM" id="SSF52266">
    <property type="entry name" value="SGNH hydrolase"/>
    <property type="match status" value="1"/>
</dbReference>
<comment type="caution">
    <text evidence="2">The sequence shown here is derived from an EMBL/GenBank/DDBJ whole genome shotgun (WGS) entry which is preliminary data.</text>
</comment>
<dbReference type="Pfam" id="PF18998">
    <property type="entry name" value="Flg_new_2"/>
    <property type="match status" value="2"/>
</dbReference>
<name>J9FYS9_9ZZZZ</name>
<organism evidence="2">
    <name type="scientific">gut metagenome</name>
    <dbReference type="NCBI Taxonomy" id="749906"/>
    <lineage>
        <taxon>unclassified sequences</taxon>
        <taxon>metagenomes</taxon>
        <taxon>organismal metagenomes</taxon>
    </lineage>
</organism>
<accession>J9FYS9</accession>
<feature type="domain" description="Bacterial repeat" evidence="1">
    <location>
        <begin position="113"/>
        <end position="188"/>
    </location>
</feature>
<dbReference type="Gene3D" id="3.40.50.1110">
    <property type="entry name" value="SGNH hydrolase"/>
    <property type="match status" value="1"/>
</dbReference>
<proteinExistence type="predicted"/>
<gene>
    <name evidence="2" type="ORF">EVA_11777</name>
</gene>
<protein>
    <submittedName>
        <fullName evidence="2">Repeat-containing domain protein</fullName>
    </submittedName>
</protein>
<reference evidence="2" key="1">
    <citation type="journal article" date="2012" name="PLoS ONE">
        <title>Gene sets for utilization of primary and secondary nutrition supplies in the distal gut of endangered iberian lynx.</title>
        <authorList>
            <person name="Alcaide M."/>
            <person name="Messina E."/>
            <person name="Richter M."/>
            <person name="Bargiela R."/>
            <person name="Peplies J."/>
            <person name="Huws S.A."/>
            <person name="Newbold C.J."/>
            <person name="Golyshin P.N."/>
            <person name="Simon M.A."/>
            <person name="Lopez G."/>
            <person name="Yakimov M.M."/>
            <person name="Ferrer M."/>
        </authorList>
    </citation>
    <scope>NUCLEOTIDE SEQUENCE</scope>
</reference>
<sequence>DQQRENTSLTMKNVDRLNTAIAKMCEDEGYKYLDSSKALEDPKTGWAKKDYTGSDGVHLSQKGVRAFFKYVRTHAYITEDIRPKPLKKVPKVVGVTPNIITNDPIAVRGAKVPVEFVAGEGGRIEGETSQQVKKGLQTSTVRAVPDEGWEFDGWTATLGHVDQKAEITFTVPGNADANGVVLTAHFVPQEVATEEPVETPTPVEKVTVKFRVFGDGGAILGAIEQNLERGKKAQMVEAVPDEGWEFVCWDATSDTKENKVPQTPQLQFIVPEDVADSEIIVTATFRKIEESPVTPIPEEAPATPQPTVAPTAVPLHCDI</sequence>
<feature type="non-terminal residue" evidence="2">
    <location>
        <position position="1"/>
    </location>
</feature>
<evidence type="ECO:0000259" key="1">
    <source>
        <dbReference type="Pfam" id="PF18998"/>
    </source>
</evidence>
<dbReference type="AlphaFoldDB" id="J9FYS9"/>
<evidence type="ECO:0000313" key="2">
    <source>
        <dbReference type="EMBL" id="EJX00117.1"/>
    </source>
</evidence>
<dbReference type="InterPro" id="IPR044060">
    <property type="entry name" value="Bacterial_rp_domain"/>
</dbReference>
<feature type="domain" description="Bacterial repeat" evidence="1">
    <location>
        <begin position="215"/>
        <end position="288"/>
    </location>
</feature>
<feature type="non-terminal residue" evidence="2">
    <location>
        <position position="319"/>
    </location>
</feature>
<dbReference type="InterPro" id="IPR036514">
    <property type="entry name" value="SGNH_hydro_sf"/>
</dbReference>
<dbReference type="EMBL" id="AMCI01003524">
    <property type="protein sequence ID" value="EJX00117.1"/>
    <property type="molecule type" value="Genomic_DNA"/>
</dbReference>